<evidence type="ECO:0000259" key="11">
    <source>
        <dbReference type="Pfam" id="PF00482"/>
    </source>
</evidence>
<evidence type="ECO:0000256" key="6">
    <source>
        <dbReference type="ARBA" id="ARBA00022692"/>
    </source>
</evidence>
<dbReference type="InterPro" id="IPR001992">
    <property type="entry name" value="T2SS_GspF/T4SS_PilC_CS"/>
</dbReference>
<protein>
    <submittedName>
        <fullName evidence="12">Type II secretion system F family protein</fullName>
    </submittedName>
</protein>
<gene>
    <name evidence="12" type="ORF">HZA61_01100</name>
</gene>
<dbReference type="AlphaFoldDB" id="A0A933S8T9"/>
<evidence type="ECO:0000256" key="1">
    <source>
        <dbReference type="ARBA" id="ARBA00004429"/>
    </source>
</evidence>
<dbReference type="PANTHER" id="PTHR30012:SF7">
    <property type="entry name" value="PROTEIN TRANSPORT PROTEIN HOFC HOMOLOG"/>
    <property type="match status" value="1"/>
</dbReference>
<comment type="similarity">
    <text evidence="2 9">Belongs to the GSP F family.</text>
</comment>
<evidence type="ECO:0000313" key="12">
    <source>
        <dbReference type="EMBL" id="MBI5168062.1"/>
    </source>
</evidence>
<keyword evidence="5" id="KW-0997">Cell inner membrane</keyword>
<comment type="subcellular location">
    <subcellularLocation>
        <location evidence="1">Cell inner membrane</location>
        <topology evidence="1">Multi-pass membrane protein</topology>
    </subcellularLocation>
    <subcellularLocation>
        <location evidence="9">Cell membrane</location>
        <topology evidence="9">Multi-pass membrane protein</topology>
    </subcellularLocation>
</comment>
<evidence type="ECO:0000313" key="13">
    <source>
        <dbReference type="Proteomes" id="UP000696931"/>
    </source>
</evidence>
<evidence type="ECO:0000256" key="2">
    <source>
        <dbReference type="ARBA" id="ARBA00005745"/>
    </source>
</evidence>
<dbReference type="Pfam" id="PF00482">
    <property type="entry name" value="T2SSF"/>
    <property type="match status" value="2"/>
</dbReference>
<dbReference type="PANTHER" id="PTHR30012">
    <property type="entry name" value="GENERAL SECRETION PATHWAY PROTEIN"/>
    <property type="match status" value="1"/>
</dbReference>
<proteinExistence type="inferred from homology"/>
<sequence length="423" mass="45994">MPSFYYRARDASGRAHEGIEVAATEDEVLRMLAGMQLTPVFIEARNAAAESVSGGMLAPITEPFADGLRAFRAGVKPGSVALFARQLATMISAGLPLVRSLRSIARDHHDKKLAAILQMVGDDVQKGDSLAGALGRHPHVFDEVFVSLVQTGEVSGTLDQVMDHTAAYLERAELLRLKVEAALRYPIFVLTFAGMVFLTMIFKIVPMFSAIYARFKVQLPLPTRILLAVSQGATQNAPLVLGVLALLAFGITYWTRTPRGRFVIDRAKLNFPLFGPLIRMYAITKFARTLGILTQSGTQILSALKVMRPVPGNKVLERGIDDVRAQVEEGISLSRAMSDAAVFPDMLVQMTATGEETGKLDQMLLRTAEFYEQRVTAKVDGLSSLVEPIAIVVLGLVIGVMLLALYLPIFNLGQAMRSGLVGH</sequence>
<evidence type="ECO:0000256" key="7">
    <source>
        <dbReference type="ARBA" id="ARBA00022989"/>
    </source>
</evidence>
<feature type="domain" description="Type II secretion system protein GspF" evidence="11">
    <location>
        <begin position="83"/>
        <end position="206"/>
    </location>
</feature>
<dbReference type="PROSITE" id="PS00874">
    <property type="entry name" value="T2SP_F"/>
    <property type="match status" value="1"/>
</dbReference>
<keyword evidence="6 9" id="KW-0812">Transmembrane</keyword>
<dbReference type="GO" id="GO:0005886">
    <property type="term" value="C:plasma membrane"/>
    <property type="evidence" value="ECO:0007669"/>
    <property type="project" value="UniProtKB-SubCell"/>
</dbReference>
<dbReference type="InterPro" id="IPR003004">
    <property type="entry name" value="GspF/PilC"/>
</dbReference>
<evidence type="ECO:0000256" key="9">
    <source>
        <dbReference type="RuleBase" id="RU003923"/>
    </source>
</evidence>
<feature type="transmembrane region" description="Helical" evidence="10">
    <location>
        <begin position="185"/>
        <end position="213"/>
    </location>
</feature>
<keyword evidence="8 10" id="KW-0472">Membrane</keyword>
<organism evidence="12 13">
    <name type="scientific">Eiseniibacteriota bacterium</name>
    <dbReference type="NCBI Taxonomy" id="2212470"/>
    <lineage>
        <taxon>Bacteria</taxon>
        <taxon>Candidatus Eiseniibacteriota</taxon>
    </lineage>
</organism>
<evidence type="ECO:0000256" key="10">
    <source>
        <dbReference type="SAM" id="Phobius"/>
    </source>
</evidence>
<dbReference type="InterPro" id="IPR042094">
    <property type="entry name" value="T2SS_GspF_sf"/>
</dbReference>
<name>A0A933S8T9_UNCEI</name>
<dbReference type="Proteomes" id="UP000696931">
    <property type="component" value="Unassembled WGS sequence"/>
</dbReference>
<evidence type="ECO:0000256" key="5">
    <source>
        <dbReference type="ARBA" id="ARBA00022519"/>
    </source>
</evidence>
<keyword evidence="7 10" id="KW-1133">Transmembrane helix</keyword>
<evidence type="ECO:0000256" key="8">
    <source>
        <dbReference type="ARBA" id="ARBA00023136"/>
    </source>
</evidence>
<dbReference type="InterPro" id="IPR018076">
    <property type="entry name" value="T2SS_GspF_dom"/>
</dbReference>
<keyword evidence="4" id="KW-1003">Cell membrane</keyword>
<feature type="transmembrane region" description="Helical" evidence="10">
    <location>
        <begin position="233"/>
        <end position="254"/>
    </location>
</feature>
<evidence type="ECO:0000256" key="4">
    <source>
        <dbReference type="ARBA" id="ARBA00022475"/>
    </source>
</evidence>
<dbReference type="Gene3D" id="1.20.81.30">
    <property type="entry name" value="Type II secretion system (T2SS), domain F"/>
    <property type="match status" value="2"/>
</dbReference>
<dbReference type="EMBL" id="JACRIW010000010">
    <property type="protein sequence ID" value="MBI5168062.1"/>
    <property type="molecule type" value="Genomic_DNA"/>
</dbReference>
<dbReference type="GO" id="GO:0015628">
    <property type="term" value="P:protein secretion by the type II secretion system"/>
    <property type="evidence" value="ECO:0007669"/>
    <property type="project" value="TreeGrafter"/>
</dbReference>
<reference evidence="12" key="1">
    <citation type="submission" date="2020-07" db="EMBL/GenBank/DDBJ databases">
        <title>Huge and variable diversity of episymbiotic CPR bacteria and DPANN archaea in groundwater ecosystems.</title>
        <authorList>
            <person name="He C.Y."/>
            <person name="Keren R."/>
            <person name="Whittaker M."/>
            <person name="Farag I.F."/>
            <person name="Doudna J."/>
            <person name="Cate J.H.D."/>
            <person name="Banfield J.F."/>
        </authorList>
    </citation>
    <scope>NUCLEOTIDE SEQUENCE</scope>
    <source>
        <strain evidence="12">NC_groundwater_1813_Pr3_B-0.1um_71_17</strain>
    </source>
</reference>
<comment type="caution">
    <text evidence="12">The sequence shown here is derived from an EMBL/GenBank/DDBJ whole genome shotgun (WGS) entry which is preliminary data.</text>
</comment>
<accession>A0A933S8T9</accession>
<dbReference type="PRINTS" id="PR00812">
    <property type="entry name" value="BCTERIALGSPF"/>
</dbReference>
<feature type="transmembrane region" description="Helical" evidence="10">
    <location>
        <begin position="388"/>
        <end position="409"/>
    </location>
</feature>
<feature type="domain" description="Type II secretion system protein GspF" evidence="11">
    <location>
        <begin position="286"/>
        <end position="408"/>
    </location>
</feature>
<dbReference type="FunFam" id="1.20.81.30:FF:000001">
    <property type="entry name" value="Type II secretion system protein F"/>
    <property type="match status" value="2"/>
</dbReference>
<keyword evidence="3 9" id="KW-0813">Transport</keyword>
<evidence type="ECO:0000256" key="3">
    <source>
        <dbReference type="ARBA" id="ARBA00022448"/>
    </source>
</evidence>